<comment type="caution">
    <text evidence="1">The sequence shown here is derived from an EMBL/GenBank/DDBJ whole genome shotgun (WGS) entry which is preliminary data.</text>
</comment>
<dbReference type="AlphaFoldDB" id="A0A8J7GJY2"/>
<organism evidence="1 2">
    <name type="scientific">Longispora fulva</name>
    <dbReference type="NCBI Taxonomy" id="619741"/>
    <lineage>
        <taxon>Bacteria</taxon>
        <taxon>Bacillati</taxon>
        <taxon>Actinomycetota</taxon>
        <taxon>Actinomycetes</taxon>
        <taxon>Micromonosporales</taxon>
        <taxon>Micromonosporaceae</taxon>
        <taxon>Longispora</taxon>
    </lineage>
</organism>
<evidence type="ECO:0000313" key="1">
    <source>
        <dbReference type="EMBL" id="MBG6138187.1"/>
    </source>
</evidence>
<dbReference type="InterPro" id="IPR019933">
    <property type="entry name" value="DivIVA_domain"/>
</dbReference>
<keyword evidence="2" id="KW-1185">Reference proteome</keyword>
<accession>A0A8J7GJY2</accession>
<dbReference type="EMBL" id="JADOUF010000001">
    <property type="protein sequence ID" value="MBG6138187.1"/>
    <property type="molecule type" value="Genomic_DNA"/>
</dbReference>
<dbReference type="Proteomes" id="UP000622552">
    <property type="component" value="Unassembled WGS sequence"/>
</dbReference>
<dbReference type="NCBIfam" id="TIGR03544">
    <property type="entry name" value="DivI1A_domain"/>
    <property type="match status" value="1"/>
</dbReference>
<name>A0A8J7GJY2_9ACTN</name>
<protein>
    <submittedName>
        <fullName evidence="1">DivIVA domain-containing protein</fullName>
    </submittedName>
</protein>
<reference evidence="1" key="1">
    <citation type="submission" date="2020-11" db="EMBL/GenBank/DDBJ databases">
        <title>Sequencing the genomes of 1000 actinobacteria strains.</title>
        <authorList>
            <person name="Klenk H.-P."/>
        </authorList>
    </citation>
    <scope>NUCLEOTIDE SEQUENCE</scope>
    <source>
        <strain evidence="1">DSM 45356</strain>
    </source>
</reference>
<proteinExistence type="predicted"/>
<sequence length="63" mass="7091">MTGKKFDVVLRGYDRRQVDVLLARAEERGLTREEVENANLTIVLRGYHCGQVLAYLAGLVEGQ</sequence>
<evidence type="ECO:0000313" key="2">
    <source>
        <dbReference type="Proteomes" id="UP000622552"/>
    </source>
</evidence>
<gene>
    <name evidence="1" type="ORF">IW245_004381</name>
</gene>
<dbReference type="RefSeq" id="WP_197004969.1">
    <property type="nucleotide sequence ID" value="NZ_BONS01000017.1"/>
</dbReference>